<evidence type="ECO:0000313" key="3">
    <source>
        <dbReference type="Proteomes" id="UP000828390"/>
    </source>
</evidence>
<feature type="transmembrane region" description="Helical" evidence="1">
    <location>
        <begin position="39"/>
        <end position="63"/>
    </location>
</feature>
<sequence length="91" mass="9686">MRMAKKQMNGRATLVVSSEVLLGILATRGGVKSTRMEVIIVRTTVILVLIVIATVILVVVIILRGGVVIPVGVIEIIVTGGVDIRIEVKTI</sequence>
<dbReference type="EMBL" id="JAIWYP010000005">
    <property type="protein sequence ID" value="KAH3823766.1"/>
    <property type="molecule type" value="Genomic_DNA"/>
</dbReference>
<keyword evidence="3" id="KW-1185">Reference proteome</keyword>
<evidence type="ECO:0000313" key="2">
    <source>
        <dbReference type="EMBL" id="KAH3823766.1"/>
    </source>
</evidence>
<dbReference type="AlphaFoldDB" id="A0A9D4GYH1"/>
<gene>
    <name evidence="2" type="ORF">DPMN_125588</name>
</gene>
<evidence type="ECO:0000256" key="1">
    <source>
        <dbReference type="SAM" id="Phobius"/>
    </source>
</evidence>
<name>A0A9D4GYH1_DREPO</name>
<comment type="caution">
    <text evidence="2">The sequence shown here is derived from an EMBL/GenBank/DDBJ whole genome shotgun (WGS) entry which is preliminary data.</text>
</comment>
<reference evidence="2" key="1">
    <citation type="journal article" date="2019" name="bioRxiv">
        <title>The Genome of the Zebra Mussel, Dreissena polymorpha: A Resource for Invasive Species Research.</title>
        <authorList>
            <person name="McCartney M.A."/>
            <person name="Auch B."/>
            <person name="Kono T."/>
            <person name="Mallez S."/>
            <person name="Zhang Y."/>
            <person name="Obille A."/>
            <person name="Becker A."/>
            <person name="Abrahante J.E."/>
            <person name="Garbe J."/>
            <person name="Badalamenti J.P."/>
            <person name="Herman A."/>
            <person name="Mangelson H."/>
            <person name="Liachko I."/>
            <person name="Sullivan S."/>
            <person name="Sone E.D."/>
            <person name="Koren S."/>
            <person name="Silverstein K.A.T."/>
            <person name="Beckman K.B."/>
            <person name="Gohl D.M."/>
        </authorList>
    </citation>
    <scope>NUCLEOTIDE SEQUENCE</scope>
    <source>
        <strain evidence="2">Duluth1</strain>
        <tissue evidence="2">Whole animal</tissue>
    </source>
</reference>
<keyword evidence="1" id="KW-1133">Transmembrane helix</keyword>
<keyword evidence="1" id="KW-0812">Transmembrane</keyword>
<protein>
    <submittedName>
        <fullName evidence="2">Uncharacterized protein</fullName>
    </submittedName>
</protein>
<proteinExistence type="predicted"/>
<dbReference type="Proteomes" id="UP000828390">
    <property type="component" value="Unassembled WGS sequence"/>
</dbReference>
<keyword evidence="1" id="KW-0472">Membrane</keyword>
<organism evidence="2 3">
    <name type="scientific">Dreissena polymorpha</name>
    <name type="common">Zebra mussel</name>
    <name type="synonym">Mytilus polymorpha</name>
    <dbReference type="NCBI Taxonomy" id="45954"/>
    <lineage>
        <taxon>Eukaryota</taxon>
        <taxon>Metazoa</taxon>
        <taxon>Spiralia</taxon>
        <taxon>Lophotrochozoa</taxon>
        <taxon>Mollusca</taxon>
        <taxon>Bivalvia</taxon>
        <taxon>Autobranchia</taxon>
        <taxon>Heteroconchia</taxon>
        <taxon>Euheterodonta</taxon>
        <taxon>Imparidentia</taxon>
        <taxon>Neoheterodontei</taxon>
        <taxon>Myida</taxon>
        <taxon>Dreissenoidea</taxon>
        <taxon>Dreissenidae</taxon>
        <taxon>Dreissena</taxon>
    </lineage>
</organism>
<reference evidence="2" key="2">
    <citation type="submission" date="2020-11" db="EMBL/GenBank/DDBJ databases">
        <authorList>
            <person name="McCartney M.A."/>
            <person name="Auch B."/>
            <person name="Kono T."/>
            <person name="Mallez S."/>
            <person name="Becker A."/>
            <person name="Gohl D.M."/>
            <person name="Silverstein K.A.T."/>
            <person name="Koren S."/>
            <person name="Bechman K.B."/>
            <person name="Herman A."/>
            <person name="Abrahante J.E."/>
            <person name="Garbe J."/>
        </authorList>
    </citation>
    <scope>NUCLEOTIDE SEQUENCE</scope>
    <source>
        <strain evidence="2">Duluth1</strain>
        <tissue evidence="2">Whole animal</tissue>
    </source>
</reference>
<accession>A0A9D4GYH1</accession>